<dbReference type="EMBL" id="FYEH01000001">
    <property type="protein sequence ID" value="SNB52219.1"/>
    <property type="molecule type" value="Genomic_DNA"/>
</dbReference>
<keyword evidence="3 6" id="KW-1133">Transmembrane helix</keyword>
<feature type="transmembrane region" description="Helical" evidence="6">
    <location>
        <begin position="20"/>
        <end position="43"/>
    </location>
</feature>
<evidence type="ECO:0000313" key="9">
    <source>
        <dbReference type="Proteomes" id="UP000197065"/>
    </source>
</evidence>
<reference evidence="8 9" key="1">
    <citation type="submission" date="2017-06" db="EMBL/GenBank/DDBJ databases">
        <authorList>
            <person name="Kim H.J."/>
            <person name="Triplett B.A."/>
        </authorList>
    </citation>
    <scope>NUCLEOTIDE SEQUENCE [LARGE SCALE GENOMIC DNA]</scope>
    <source>
        <strain evidence="8 9">B29T1</strain>
    </source>
</reference>
<feature type="domain" description="Translocation and assembly module TamB C-terminal" evidence="7">
    <location>
        <begin position="1238"/>
        <end position="1580"/>
    </location>
</feature>
<organism evidence="8 9">
    <name type="scientific">Arboricoccus pini</name>
    <dbReference type="NCBI Taxonomy" id="1963835"/>
    <lineage>
        <taxon>Bacteria</taxon>
        <taxon>Pseudomonadati</taxon>
        <taxon>Pseudomonadota</taxon>
        <taxon>Alphaproteobacteria</taxon>
        <taxon>Geminicoccales</taxon>
        <taxon>Geminicoccaceae</taxon>
        <taxon>Arboricoccus</taxon>
    </lineage>
</organism>
<sequence length="1580" mass="162528">MNEATPKPPRRGVIGKIARFVGWSILVLVVLVVVLVGGAFGLLQTGWGKQEVASLASSSLSGPGQSFEIADIEGLVPFDMTLGRLRMGDASGPWLEVDKARLHLVLSDLLHLKVNLAEVGAQRVALNRLPPATSPPPEPQPFSMPSLPQLPRSLPVAVEVQRLYVDQLELGQPVLGQAARFGIEGKVGSNDAATSLNALLDLNRQDQQTASLHLGLGADLAAQSLDLKLKADETGGLLAALSGRPNAGQLHMNLEGSGPLADWRGKLALEAQNLASVQADLALGLADLPRLGLDGKIDVAAGVLPPTIEPLTGRAIDLAVQLQPTSSQRVALQRLHVGAAGFGIEGGGAADLAANRLDGKVSLTVPDLAVASGLAGQPLKGSATLDLLAQGALRQPEIDLDVNAGDIAYPPYAVRDVALALKANLLGPFETTFPGADLNGRLSVKGLAQNGRQLGDDEAASLDLALSYPSAGPVDLKTVLLKALGATATLKGAIDPASLAGKLRLDLGIPSLQPLMAAAMPDPNGRPGIDGKIDLGADVTLGDQAKQIDAVLALRTDGLAGLPPGAMELLGAAPKLDATASFEAGKAATVQSLDFEGAAVSLKGKAGMGLDDQLVSTDLVLDLPDFSVLRPVTQQPTTGRASLTLKGQGSLRDRIDAVLALRAEDLAGLPAGTSDLLGATPSLDANLAYVNGKSLDVTDLAFKAKEASLQGKASVEMSGDQTLAADLDLALPRLAALSGLAGQPLAGSFAANLKARGKTTEPDIELASAIDNLQAAGFAFSKITLNADAAGPIDKIAGKLNLDARERRGPIALTSAYARDGQIFTVRDLTLTAPGTKLEGQAALNLATQLADGRIEGGVSNLAALAPFIGQPLKGSVALKADFDGQDGKQNARADIRAADIGGAFGALQSASVTARANDVRGKLGLDAAINAAGFAQPGLSLKQARVTATGDLAALKIAAALDGGMQGANPFDLATSLQAGLAGDTRRIDLQSLTGSFARQPIRLQRPAQMEMVGAAMKLAGFDLLFGQARLKADAALGNGRVDAKASLDPTPLAMFKPFGAPDLAGTVGFTLNASGSSAAPRIVFSLDAPGVKAKADNLRNVPPAHLTADATIGGGQVQANAGLAGVTSEPLRVQANLPLRLGLEPFAFDLPQNKPINGSLTGRADLARIADILVLDGQRIQGILNIDARFGGTLSAPQAAGDIAIQNGLIEDSLTGVMLRDLNVRVVGNQNRIDLQTLSARDRKDGTINGSGSVTLNGTALTGLGVKVQLANMQVYNAEFGQVWLSGDTDVSGSLSDMNVKSRLKVNEAEIRLPNPPPSKPPTLPVNVAGEKKPAATTTPPSPPMRIGLDVVVDMPEKFFVRGRGLESEWGGNVKVTQTADNPLVIGTINYRRGYLNLLDRRFDIDTGTITFSGAQPPIPELNIKATSETAGGFTGIVTVTGAATNPTLALTSDPIAPQDEVVSRIMFNRSSADISPVQGLKLAAAIQQLQSGGDGLMGIGRDALGVDTFDVSGSGGSDTTASAGKYISDDVFLQVQQGATADSTKAKVTIELTPNLSADTTVGQTGTSAGLSWTHDY</sequence>
<keyword evidence="9" id="KW-1185">Reference proteome</keyword>
<proteinExistence type="predicted"/>
<dbReference type="GO" id="GO:0097347">
    <property type="term" value="C:TAM protein secretion complex"/>
    <property type="evidence" value="ECO:0007669"/>
    <property type="project" value="TreeGrafter"/>
</dbReference>
<accession>A0A212PZ10</accession>
<evidence type="ECO:0000256" key="6">
    <source>
        <dbReference type="SAM" id="Phobius"/>
    </source>
</evidence>
<evidence type="ECO:0000259" key="7">
    <source>
        <dbReference type="Pfam" id="PF04357"/>
    </source>
</evidence>
<dbReference type="PANTHER" id="PTHR36985:SF1">
    <property type="entry name" value="TRANSLOCATION AND ASSEMBLY MODULE SUBUNIT TAMB"/>
    <property type="match status" value="1"/>
</dbReference>
<dbReference type="GO" id="GO:0009306">
    <property type="term" value="P:protein secretion"/>
    <property type="evidence" value="ECO:0007669"/>
    <property type="project" value="InterPro"/>
</dbReference>
<dbReference type="Pfam" id="PF04357">
    <property type="entry name" value="TamB"/>
    <property type="match status" value="1"/>
</dbReference>
<name>A0A212PZ10_9PROT</name>
<evidence type="ECO:0000256" key="1">
    <source>
        <dbReference type="ARBA" id="ARBA00004167"/>
    </source>
</evidence>
<dbReference type="OrthoDB" id="7784409at2"/>
<dbReference type="RefSeq" id="WP_088559539.1">
    <property type="nucleotide sequence ID" value="NZ_FYEH01000001.1"/>
</dbReference>
<evidence type="ECO:0000256" key="2">
    <source>
        <dbReference type="ARBA" id="ARBA00022692"/>
    </source>
</evidence>
<comment type="subcellular location">
    <subcellularLocation>
        <location evidence="1">Membrane</location>
        <topology evidence="1">Single-pass membrane protein</topology>
    </subcellularLocation>
</comment>
<dbReference type="GO" id="GO:0005886">
    <property type="term" value="C:plasma membrane"/>
    <property type="evidence" value="ECO:0007669"/>
    <property type="project" value="InterPro"/>
</dbReference>
<gene>
    <name evidence="8" type="ORF">SAMN07250955_101208</name>
</gene>
<evidence type="ECO:0000256" key="5">
    <source>
        <dbReference type="SAM" id="MobiDB-lite"/>
    </source>
</evidence>
<keyword evidence="2 6" id="KW-0812">Transmembrane</keyword>
<protein>
    <submittedName>
        <fullName evidence="8">Autotransporter translocation and assembly factor TamB</fullName>
    </submittedName>
</protein>
<keyword evidence="4 6" id="KW-0472">Membrane</keyword>
<feature type="compositionally biased region" description="Pro residues" evidence="5">
    <location>
        <begin position="1316"/>
        <end position="1326"/>
    </location>
</feature>
<feature type="region of interest" description="Disordered" evidence="5">
    <location>
        <begin position="1313"/>
        <end position="1345"/>
    </location>
</feature>
<evidence type="ECO:0000256" key="3">
    <source>
        <dbReference type="ARBA" id="ARBA00022989"/>
    </source>
</evidence>
<evidence type="ECO:0000313" key="8">
    <source>
        <dbReference type="EMBL" id="SNB52219.1"/>
    </source>
</evidence>
<dbReference type="InterPro" id="IPR007452">
    <property type="entry name" value="TamB_C"/>
</dbReference>
<dbReference type="PANTHER" id="PTHR36985">
    <property type="entry name" value="TRANSLOCATION AND ASSEMBLY MODULE SUBUNIT TAMB"/>
    <property type="match status" value="1"/>
</dbReference>
<evidence type="ECO:0000256" key="4">
    <source>
        <dbReference type="ARBA" id="ARBA00023136"/>
    </source>
</evidence>
<dbReference type="Proteomes" id="UP000197065">
    <property type="component" value="Unassembled WGS sequence"/>
</dbReference>